<evidence type="ECO:0000313" key="3">
    <source>
        <dbReference type="Proteomes" id="UP001221411"/>
    </source>
</evidence>
<dbReference type="Gene3D" id="3.40.30.10">
    <property type="entry name" value="Glutaredoxin"/>
    <property type="match status" value="1"/>
</dbReference>
<name>A0ABT5EVG1_9BACT</name>
<dbReference type="InterPro" id="IPR004045">
    <property type="entry name" value="Glutathione_S-Trfase_N"/>
</dbReference>
<dbReference type="InterPro" id="IPR036249">
    <property type="entry name" value="Thioredoxin-like_sf"/>
</dbReference>
<feature type="domain" description="GST N-terminal" evidence="1">
    <location>
        <begin position="6"/>
        <end position="78"/>
    </location>
</feature>
<protein>
    <submittedName>
        <fullName evidence="2">Glutathione S-transferase</fullName>
    </submittedName>
</protein>
<evidence type="ECO:0000313" key="2">
    <source>
        <dbReference type="EMBL" id="MDC0745820.1"/>
    </source>
</evidence>
<gene>
    <name evidence="2" type="ORF">POL67_31110</name>
</gene>
<dbReference type="SUPFAM" id="SSF47616">
    <property type="entry name" value="GST C-terminal domain-like"/>
    <property type="match status" value="1"/>
</dbReference>
<dbReference type="InterPro" id="IPR036282">
    <property type="entry name" value="Glutathione-S-Trfase_C_sf"/>
</dbReference>
<reference evidence="2 3" key="1">
    <citation type="submission" date="2022-11" db="EMBL/GenBank/DDBJ databases">
        <title>Minimal conservation of predation-associated metabolite biosynthetic gene clusters underscores biosynthetic potential of Myxococcota including descriptions for ten novel species: Archangium lansinium sp. nov., Myxococcus landrumus sp. nov., Nannocystis bai.</title>
        <authorList>
            <person name="Ahearne A."/>
            <person name="Stevens C."/>
            <person name="Dowd S."/>
        </authorList>
    </citation>
    <scope>NUCLEOTIDE SEQUENCE [LARGE SCALE GENOMIC DNA]</scope>
    <source>
        <strain evidence="2 3">RJM3</strain>
    </source>
</reference>
<dbReference type="SUPFAM" id="SSF52833">
    <property type="entry name" value="Thioredoxin-like"/>
    <property type="match status" value="1"/>
</dbReference>
<organism evidence="2 3">
    <name type="scientific">Polyangium mundeleinium</name>
    <dbReference type="NCBI Taxonomy" id="2995306"/>
    <lineage>
        <taxon>Bacteria</taxon>
        <taxon>Pseudomonadati</taxon>
        <taxon>Myxococcota</taxon>
        <taxon>Polyangia</taxon>
        <taxon>Polyangiales</taxon>
        <taxon>Polyangiaceae</taxon>
        <taxon>Polyangium</taxon>
    </lineage>
</organism>
<dbReference type="CDD" id="cd00570">
    <property type="entry name" value="GST_N_family"/>
    <property type="match status" value="1"/>
</dbReference>
<dbReference type="EMBL" id="JAQNDO010000001">
    <property type="protein sequence ID" value="MDC0745820.1"/>
    <property type="molecule type" value="Genomic_DNA"/>
</dbReference>
<evidence type="ECO:0000259" key="1">
    <source>
        <dbReference type="Pfam" id="PF13417"/>
    </source>
</evidence>
<sequence>MQRPLLVTITFSHYCEKARWTLDHAGIPYRESGHLPAFHMLAVRRAGGHRSVPALITDEGAINDSTDIAKWAAQKAPAAQLYGTNDAERREIEALEDHFDEHFGPHTRRWMYFHMLPDKGLVLGLSAKQNAPALEKRLLPVFFPVVRPAMRKAMRITPDGAARSLRKIEAMFAEVGKKLEDGRPFLVGDTLTMADITFASLAAVVLAPPEYGAPLCPIETLPQEPGSHMRAWQELPAGKFVARMFRDHRAPARA</sequence>
<dbReference type="Gene3D" id="1.20.1050.10">
    <property type="match status" value="1"/>
</dbReference>
<dbReference type="RefSeq" id="WP_271923731.1">
    <property type="nucleotide sequence ID" value="NZ_JAQNDO010000001.1"/>
</dbReference>
<dbReference type="Proteomes" id="UP001221411">
    <property type="component" value="Unassembled WGS sequence"/>
</dbReference>
<dbReference type="Pfam" id="PF13410">
    <property type="entry name" value="GST_C_2"/>
    <property type="match status" value="1"/>
</dbReference>
<dbReference type="Pfam" id="PF13417">
    <property type="entry name" value="GST_N_3"/>
    <property type="match status" value="1"/>
</dbReference>
<accession>A0ABT5EVG1</accession>
<comment type="caution">
    <text evidence="2">The sequence shown here is derived from an EMBL/GenBank/DDBJ whole genome shotgun (WGS) entry which is preliminary data.</text>
</comment>
<proteinExistence type="predicted"/>
<keyword evidence="3" id="KW-1185">Reference proteome</keyword>